<dbReference type="Proteomes" id="UP000479710">
    <property type="component" value="Unassembled WGS sequence"/>
</dbReference>
<comment type="caution">
    <text evidence="2">The sequence shown here is derived from an EMBL/GenBank/DDBJ whole genome shotgun (WGS) entry which is preliminary data.</text>
</comment>
<sequence>MRCLTAPAKGRGRRQREERGAGADAEWEGWSAQEEGDDAGKRKGAVPAGGDAVGWHHDPDVGNSQDDAGTRKGEGPPVSVTQEKENRF</sequence>
<name>A0A6G1E6L4_9ORYZ</name>
<evidence type="ECO:0000313" key="3">
    <source>
        <dbReference type="Proteomes" id="UP000479710"/>
    </source>
</evidence>
<keyword evidence="3" id="KW-1185">Reference proteome</keyword>
<evidence type="ECO:0000256" key="1">
    <source>
        <dbReference type="SAM" id="MobiDB-lite"/>
    </source>
</evidence>
<organism evidence="2 3">
    <name type="scientific">Oryza meyeriana var. granulata</name>
    <dbReference type="NCBI Taxonomy" id="110450"/>
    <lineage>
        <taxon>Eukaryota</taxon>
        <taxon>Viridiplantae</taxon>
        <taxon>Streptophyta</taxon>
        <taxon>Embryophyta</taxon>
        <taxon>Tracheophyta</taxon>
        <taxon>Spermatophyta</taxon>
        <taxon>Magnoliopsida</taxon>
        <taxon>Liliopsida</taxon>
        <taxon>Poales</taxon>
        <taxon>Poaceae</taxon>
        <taxon>BOP clade</taxon>
        <taxon>Oryzoideae</taxon>
        <taxon>Oryzeae</taxon>
        <taxon>Oryzinae</taxon>
        <taxon>Oryza</taxon>
        <taxon>Oryza meyeriana</taxon>
    </lineage>
</organism>
<gene>
    <name evidence="2" type="ORF">E2562_029806</name>
</gene>
<dbReference type="AlphaFoldDB" id="A0A6G1E6L4"/>
<feature type="region of interest" description="Disordered" evidence="1">
    <location>
        <begin position="1"/>
        <end position="88"/>
    </location>
</feature>
<dbReference type="EMBL" id="SPHZ02000005">
    <property type="protein sequence ID" value="KAF0919583.1"/>
    <property type="molecule type" value="Genomic_DNA"/>
</dbReference>
<accession>A0A6G1E6L4</accession>
<evidence type="ECO:0000313" key="2">
    <source>
        <dbReference type="EMBL" id="KAF0919583.1"/>
    </source>
</evidence>
<protein>
    <submittedName>
        <fullName evidence="2">Uncharacterized protein</fullName>
    </submittedName>
</protein>
<reference evidence="2 3" key="1">
    <citation type="submission" date="2019-11" db="EMBL/GenBank/DDBJ databases">
        <title>Whole genome sequence of Oryza granulata.</title>
        <authorList>
            <person name="Li W."/>
        </authorList>
    </citation>
    <scope>NUCLEOTIDE SEQUENCE [LARGE SCALE GENOMIC DNA]</scope>
    <source>
        <strain evidence="3">cv. Menghai</strain>
        <tissue evidence="2">Leaf</tissue>
    </source>
</reference>
<proteinExistence type="predicted"/>